<evidence type="ECO:0000313" key="2">
    <source>
        <dbReference type="Proteomes" id="UP000515512"/>
    </source>
</evidence>
<gene>
    <name evidence="1" type="ORF">H0264_22040</name>
</gene>
<accession>A0A7D6ZEG7</accession>
<dbReference type="RefSeq" id="WP_181579288.1">
    <property type="nucleotide sequence ID" value="NZ_CP059399.1"/>
</dbReference>
<reference evidence="1 2" key="1">
    <citation type="submission" date="2020-07" db="EMBL/GenBank/DDBJ databases">
        <authorList>
            <person name="Zhuang K."/>
            <person name="Ran Y."/>
        </authorList>
    </citation>
    <scope>NUCLEOTIDE SEQUENCE [LARGE SCALE GENOMIC DNA]</scope>
    <source>
        <strain evidence="1 2">WCH-YHL-001</strain>
    </source>
</reference>
<evidence type="ECO:0000313" key="1">
    <source>
        <dbReference type="EMBL" id="QLY28080.1"/>
    </source>
</evidence>
<dbReference type="AlphaFoldDB" id="A0A7D6ZEG7"/>
<dbReference type="EMBL" id="CP059399">
    <property type="protein sequence ID" value="QLY28080.1"/>
    <property type="molecule type" value="Genomic_DNA"/>
</dbReference>
<name>A0A7D6ZEG7_9NOCA</name>
<sequence>MKIVGALSIKGAAAWLPDTTQTADEAIAAGLLTAEYAKRIGIEAVTVAEDTMGAPDMAVLAGRRAIEDANIDPALIGLVTHSWLFYQGHDLWSPAHYVADGVGASSATAFGIHQMSNGGPTAVQLGAINLMADPDAHYTLATSGDRFCLPAINRWGVDSDCALGDGGGALVLGRSDGETDRLRLLSVGTATAPEFEGLCRGDDVWSPHPLWHRMPIDGTRLKTAFCASIDVEQFVLAVRKKLVESVQQALDHAGIENGDPRIRIAVVPRIGRGLLERAFQPALRDTVRAEIVHLGGRTGHLGAGDLFANITDIIELNLLEPGEIAIIASSGGSCSWSCVVVQQPAG</sequence>
<dbReference type="InterPro" id="IPR016039">
    <property type="entry name" value="Thiolase-like"/>
</dbReference>
<dbReference type="Proteomes" id="UP000515512">
    <property type="component" value="Chromosome"/>
</dbReference>
<dbReference type="SUPFAM" id="SSF53901">
    <property type="entry name" value="Thiolase-like"/>
    <property type="match status" value="2"/>
</dbReference>
<dbReference type="GO" id="GO:0016746">
    <property type="term" value="F:acyltransferase activity"/>
    <property type="evidence" value="ECO:0007669"/>
    <property type="project" value="UniProtKB-KW"/>
</dbReference>
<dbReference type="KEGG" id="nhu:H0264_22040"/>
<dbReference type="Gene3D" id="3.40.47.10">
    <property type="match status" value="2"/>
</dbReference>
<protein>
    <submittedName>
        <fullName evidence="1">Ketoacyl-ACP synthase III family protein</fullName>
    </submittedName>
</protein>
<dbReference type="CDD" id="cd00827">
    <property type="entry name" value="init_cond_enzymes"/>
    <property type="match status" value="1"/>
</dbReference>
<dbReference type="PANTHER" id="PTHR34069">
    <property type="entry name" value="3-OXOACYL-[ACYL-CARRIER-PROTEIN] SYNTHASE 3"/>
    <property type="match status" value="1"/>
</dbReference>
<proteinExistence type="predicted"/>
<keyword evidence="2" id="KW-1185">Reference proteome</keyword>
<dbReference type="GO" id="GO:0044550">
    <property type="term" value="P:secondary metabolite biosynthetic process"/>
    <property type="evidence" value="ECO:0007669"/>
    <property type="project" value="TreeGrafter"/>
</dbReference>
<organism evidence="1 2">
    <name type="scientific">Nocardia huaxiensis</name>
    <dbReference type="NCBI Taxonomy" id="2755382"/>
    <lineage>
        <taxon>Bacteria</taxon>
        <taxon>Bacillati</taxon>
        <taxon>Actinomycetota</taxon>
        <taxon>Actinomycetes</taxon>
        <taxon>Mycobacteriales</taxon>
        <taxon>Nocardiaceae</taxon>
        <taxon>Nocardia</taxon>
    </lineage>
</organism>
<dbReference type="PANTHER" id="PTHR34069:SF2">
    <property type="entry name" value="BETA-KETOACYL-[ACYL-CARRIER-PROTEIN] SYNTHASE III"/>
    <property type="match status" value="1"/>
</dbReference>